<gene>
    <name evidence="1" type="ORF">GCM10015535_42040</name>
</gene>
<evidence type="ECO:0008006" key="3">
    <source>
        <dbReference type="Google" id="ProtNLM"/>
    </source>
</evidence>
<dbReference type="SUPFAM" id="SSF56281">
    <property type="entry name" value="Metallo-hydrolase/oxidoreductase"/>
    <property type="match status" value="1"/>
</dbReference>
<dbReference type="Proteomes" id="UP000660675">
    <property type="component" value="Unassembled WGS sequence"/>
</dbReference>
<name>A0ABQ2W588_9ACTN</name>
<keyword evidence="2" id="KW-1185">Reference proteome</keyword>
<dbReference type="EMBL" id="BMTF01000014">
    <property type="protein sequence ID" value="GGV89110.1"/>
    <property type="molecule type" value="Genomic_DNA"/>
</dbReference>
<dbReference type="InterPro" id="IPR036866">
    <property type="entry name" value="RibonucZ/Hydroxyglut_hydro"/>
</dbReference>
<organism evidence="1 2">
    <name type="scientific">Streptomyces gelaticus</name>
    <dbReference type="NCBI Taxonomy" id="285446"/>
    <lineage>
        <taxon>Bacteria</taxon>
        <taxon>Bacillati</taxon>
        <taxon>Actinomycetota</taxon>
        <taxon>Actinomycetes</taxon>
        <taxon>Kitasatosporales</taxon>
        <taxon>Streptomycetaceae</taxon>
        <taxon>Streptomyces</taxon>
    </lineage>
</organism>
<sequence>MFFIDTIEIESLGNRHGLAGGAQAAVAVDAPCDSDRVIGAAARRGVRITYVVETHLRNDCVTGGPEPTRFTDAACLVPPAATGAPSGWLRPGEAPASFRRTVFAGRQRPA</sequence>
<dbReference type="Gene3D" id="3.60.15.10">
    <property type="entry name" value="Ribonuclease Z/Hydroxyacylglutathione hydrolase-like"/>
    <property type="match status" value="1"/>
</dbReference>
<protein>
    <recommendedName>
        <fullName evidence="3">Isochorismatase family protein</fullName>
    </recommendedName>
</protein>
<evidence type="ECO:0000313" key="2">
    <source>
        <dbReference type="Proteomes" id="UP000660675"/>
    </source>
</evidence>
<accession>A0ABQ2W588</accession>
<reference evidence="2" key="1">
    <citation type="journal article" date="2019" name="Int. J. Syst. Evol. Microbiol.">
        <title>The Global Catalogue of Microorganisms (GCM) 10K type strain sequencing project: providing services to taxonomists for standard genome sequencing and annotation.</title>
        <authorList>
            <consortium name="The Broad Institute Genomics Platform"/>
            <consortium name="The Broad Institute Genome Sequencing Center for Infectious Disease"/>
            <person name="Wu L."/>
            <person name="Ma J."/>
        </authorList>
    </citation>
    <scope>NUCLEOTIDE SEQUENCE [LARGE SCALE GENOMIC DNA]</scope>
    <source>
        <strain evidence="2">JCM 4376</strain>
    </source>
</reference>
<proteinExistence type="predicted"/>
<evidence type="ECO:0000313" key="1">
    <source>
        <dbReference type="EMBL" id="GGV89110.1"/>
    </source>
</evidence>
<comment type="caution">
    <text evidence="1">The sequence shown here is derived from an EMBL/GenBank/DDBJ whole genome shotgun (WGS) entry which is preliminary data.</text>
</comment>